<protein>
    <submittedName>
        <fullName evidence="1">DUF3486 family protein</fullName>
    </submittedName>
</protein>
<proteinExistence type="predicted"/>
<evidence type="ECO:0000313" key="2">
    <source>
        <dbReference type="Proteomes" id="UP001524569"/>
    </source>
</evidence>
<accession>A0ABT1UIX5</accession>
<dbReference type="Proteomes" id="UP001524569">
    <property type="component" value="Unassembled WGS sequence"/>
</dbReference>
<name>A0ABT1UIX5_9GAMM</name>
<dbReference type="InterPro" id="IPR021874">
    <property type="entry name" value="Phage_Mu_Gp27"/>
</dbReference>
<comment type="caution">
    <text evidence="1">The sequence shown here is derived from an EMBL/GenBank/DDBJ whole genome shotgun (WGS) entry which is preliminary data.</text>
</comment>
<reference evidence="1 2" key="1">
    <citation type="submission" date="2022-07" db="EMBL/GenBank/DDBJ databases">
        <title>Methylomonas rivi sp. nov., Methylomonas rosea sp. nov., Methylomonas aureus sp. nov. and Methylomonas subterranea sp. nov., four novel methanotrophs isolated from a freshwater creek and the deep terrestrial subsurface.</title>
        <authorList>
            <person name="Abin C."/>
            <person name="Sankaranarayanan K."/>
            <person name="Garner C."/>
            <person name="Sindelar R."/>
            <person name="Kotary K."/>
            <person name="Garner R."/>
            <person name="Barclay S."/>
            <person name="Lawson P."/>
            <person name="Krumholz L."/>
        </authorList>
    </citation>
    <scope>NUCLEOTIDE SEQUENCE [LARGE SCALE GENOMIC DNA]</scope>
    <source>
        <strain evidence="1 2">SURF-1</strain>
    </source>
</reference>
<sequence length="180" mass="19607">MAKTSTIKTLPADILEQLQALLRDPRVTQLDATQRINAILAEQGQAPVSKSAVNRYALRMAEVGAKLQQSREVAAMWIGKLGSEPQGEVGKLLNEITRNLAFDAVMQLSESEEPAAPGAIKELAIAIEKLEKAASVNQARDALIRKQAREEAANELTEQLKNDGISEELEASIRRILIGK</sequence>
<gene>
    <name evidence="1" type="ORF">NP603_13760</name>
</gene>
<evidence type="ECO:0000313" key="1">
    <source>
        <dbReference type="EMBL" id="MCQ8182183.1"/>
    </source>
</evidence>
<organism evidence="1 2">
    <name type="scientific">Methylomonas aurea</name>
    <dbReference type="NCBI Taxonomy" id="2952224"/>
    <lineage>
        <taxon>Bacteria</taxon>
        <taxon>Pseudomonadati</taxon>
        <taxon>Pseudomonadota</taxon>
        <taxon>Gammaproteobacteria</taxon>
        <taxon>Methylococcales</taxon>
        <taxon>Methylococcaceae</taxon>
        <taxon>Methylomonas</taxon>
    </lineage>
</organism>
<dbReference type="Pfam" id="PF11985">
    <property type="entry name" value="Phage_Mu_Gp27"/>
    <property type="match status" value="1"/>
</dbReference>
<dbReference type="RefSeq" id="WP_256611474.1">
    <property type="nucleotide sequence ID" value="NZ_JANIBM010000017.1"/>
</dbReference>
<keyword evidence="2" id="KW-1185">Reference proteome</keyword>
<dbReference type="EMBL" id="JANIBM010000017">
    <property type="protein sequence ID" value="MCQ8182183.1"/>
    <property type="molecule type" value="Genomic_DNA"/>
</dbReference>